<protein>
    <recommendedName>
        <fullName evidence="1">ARF7 effector protein C-terminal domain-containing protein</fullName>
    </recommendedName>
</protein>
<reference evidence="2" key="1">
    <citation type="submission" date="2023-06" db="EMBL/GenBank/DDBJ databases">
        <authorList>
            <person name="Delattre M."/>
        </authorList>
    </citation>
    <scope>NUCLEOTIDE SEQUENCE</scope>
    <source>
        <strain evidence="2">AF72</strain>
    </source>
</reference>
<dbReference type="PANTHER" id="PTHR46536:SF3">
    <property type="entry name" value="ARF7 EFFECTOR PROTEIN C-TERMINAL DOMAIN-CONTAINING PROTEIN"/>
    <property type="match status" value="1"/>
</dbReference>
<evidence type="ECO:0000313" key="3">
    <source>
        <dbReference type="Proteomes" id="UP001177023"/>
    </source>
</evidence>
<feature type="domain" description="ARF7 effector protein C-terminal" evidence="1">
    <location>
        <begin position="29"/>
        <end position="85"/>
    </location>
</feature>
<accession>A0AA36C8X4</accession>
<evidence type="ECO:0000259" key="1">
    <source>
        <dbReference type="Pfam" id="PF14949"/>
    </source>
</evidence>
<keyword evidence="3" id="KW-1185">Reference proteome</keyword>
<feature type="non-terminal residue" evidence="2">
    <location>
        <position position="106"/>
    </location>
</feature>
<gene>
    <name evidence="2" type="ORF">MSPICULIGERA_LOCUS3232</name>
</gene>
<dbReference type="EMBL" id="CATQJA010000889">
    <property type="protein sequence ID" value="CAJ0564558.1"/>
    <property type="molecule type" value="Genomic_DNA"/>
</dbReference>
<organism evidence="2 3">
    <name type="scientific">Mesorhabditis spiculigera</name>
    <dbReference type="NCBI Taxonomy" id="96644"/>
    <lineage>
        <taxon>Eukaryota</taxon>
        <taxon>Metazoa</taxon>
        <taxon>Ecdysozoa</taxon>
        <taxon>Nematoda</taxon>
        <taxon>Chromadorea</taxon>
        <taxon>Rhabditida</taxon>
        <taxon>Rhabditina</taxon>
        <taxon>Rhabditomorpha</taxon>
        <taxon>Rhabditoidea</taxon>
        <taxon>Rhabditidae</taxon>
        <taxon>Mesorhabditinae</taxon>
        <taxon>Mesorhabditis</taxon>
    </lineage>
</organism>
<dbReference type="Pfam" id="PF14949">
    <property type="entry name" value="ARF7EP_C"/>
    <property type="match status" value="1"/>
</dbReference>
<dbReference type="Proteomes" id="UP001177023">
    <property type="component" value="Unassembled WGS sequence"/>
</dbReference>
<proteinExistence type="predicted"/>
<dbReference type="AlphaFoldDB" id="A0AA36C8X4"/>
<name>A0AA36C8X4_9BILA</name>
<dbReference type="PANTHER" id="PTHR46536">
    <property type="entry name" value="ARL14 EFFECTOR PROTEIN"/>
    <property type="match status" value="1"/>
</dbReference>
<evidence type="ECO:0000313" key="2">
    <source>
        <dbReference type="EMBL" id="CAJ0564558.1"/>
    </source>
</evidence>
<comment type="caution">
    <text evidence="2">The sequence shown here is derived from an EMBL/GenBank/DDBJ whole genome shotgun (WGS) entry which is preliminary data.</text>
</comment>
<dbReference type="InterPro" id="IPR029264">
    <property type="entry name" value="ARF7EP_C"/>
</dbReference>
<sequence>MSKELRNLQFDNPGSSAIMPDLATVAPSARRIYHDQQGRLVVDEERYTICDCLRAECPGCYFPCDKCGSGYCSSACQRNRSWYISKKGDTSANPTWTRNPVLEMRH</sequence>